<feature type="domain" description="Peptidase S9 prolyl oligopeptidase catalytic" evidence="4">
    <location>
        <begin position="513"/>
        <end position="718"/>
    </location>
</feature>
<dbReference type="InterPro" id="IPR001375">
    <property type="entry name" value="Peptidase_S9_cat"/>
</dbReference>
<dbReference type="InterPro" id="IPR051167">
    <property type="entry name" value="Prolyl_oligopep/macrocyclase"/>
</dbReference>
<dbReference type="Pfam" id="PF02897">
    <property type="entry name" value="Peptidase_S9_N"/>
    <property type="match status" value="1"/>
</dbReference>
<evidence type="ECO:0000313" key="6">
    <source>
        <dbReference type="EMBL" id="PQV48814.1"/>
    </source>
</evidence>
<dbReference type="Pfam" id="PF00326">
    <property type="entry name" value="Peptidase_S9"/>
    <property type="match status" value="1"/>
</dbReference>
<dbReference type="Proteomes" id="UP000251545">
    <property type="component" value="Unassembled WGS sequence"/>
</dbReference>
<accession>A0A362X3K7</accession>
<name>A0A362X3K7_9FLAO</name>
<dbReference type="InterPro" id="IPR029058">
    <property type="entry name" value="AB_hydrolase_fold"/>
</dbReference>
<dbReference type="InterPro" id="IPR023302">
    <property type="entry name" value="Pept_S9A_N"/>
</dbReference>
<proteinExistence type="predicted"/>
<dbReference type="SUPFAM" id="SSF53474">
    <property type="entry name" value="alpha/beta-Hydrolases"/>
    <property type="match status" value="1"/>
</dbReference>
<dbReference type="Gene3D" id="3.40.50.1820">
    <property type="entry name" value="alpha/beta hydrolase"/>
    <property type="match status" value="1"/>
</dbReference>
<dbReference type="GO" id="GO:0070012">
    <property type="term" value="F:oligopeptidase activity"/>
    <property type="evidence" value="ECO:0007669"/>
    <property type="project" value="TreeGrafter"/>
</dbReference>
<organism evidence="6 7">
    <name type="scientific">Jejuia pallidilutea</name>
    <dbReference type="NCBI Taxonomy" id="504487"/>
    <lineage>
        <taxon>Bacteria</taxon>
        <taxon>Pseudomonadati</taxon>
        <taxon>Bacteroidota</taxon>
        <taxon>Flavobacteriia</taxon>
        <taxon>Flavobacteriales</taxon>
        <taxon>Flavobacteriaceae</taxon>
        <taxon>Jejuia</taxon>
    </lineage>
</organism>
<keyword evidence="3" id="KW-0720">Serine protease</keyword>
<gene>
    <name evidence="6" type="ORF">CLV33_10419</name>
</gene>
<dbReference type="PANTHER" id="PTHR42881:SF13">
    <property type="entry name" value="PROLYL ENDOPEPTIDASE"/>
    <property type="match status" value="1"/>
</dbReference>
<keyword evidence="1" id="KW-0645">Protease</keyword>
<reference evidence="6 7" key="1">
    <citation type="submission" date="2018-02" db="EMBL/GenBank/DDBJ databases">
        <title>Genomic Encyclopedia of Archaeal and Bacterial Type Strains, Phase II (KMG-II): from individual species to whole genera.</title>
        <authorList>
            <person name="Goeker M."/>
        </authorList>
    </citation>
    <scope>NUCLEOTIDE SEQUENCE [LARGE SCALE GENOMIC DNA]</scope>
    <source>
        <strain evidence="6 7">DSM 21165</strain>
    </source>
</reference>
<comment type="caution">
    <text evidence="6">The sequence shown here is derived from an EMBL/GenBank/DDBJ whole genome shotgun (WGS) entry which is preliminary data.</text>
</comment>
<keyword evidence="2" id="KW-0378">Hydrolase</keyword>
<feature type="domain" description="Peptidase S9A N-terminal" evidence="5">
    <location>
        <begin position="32"/>
        <end position="423"/>
    </location>
</feature>
<dbReference type="InterPro" id="IPR002470">
    <property type="entry name" value="Peptidase_S9A"/>
</dbReference>
<dbReference type="AlphaFoldDB" id="A0A362X3K7"/>
<evidence type="ECO:0000313" key="7">
    <source>
        <dbReference type="Proteomes" id="UP000251545"/>
    </source>
</evidence>
<dbReference type="Gene3D" id="2.130.10.120">
    <property type="entry name" value="Prolyl oligopeptidase, N-terminal domain"/>
    <property type="match status" value="1"/>
</dbReference>
<evidence type="ECO:0000256" key="2">
    <source>
        <dbReference type="ARBA" id="ARBA00022801"/>
    </source>
</evidence>
<dbReference type="GO" id="GO:0006508">
    <property type="term" value="P:proteolysis"/>
    <property type="evidence" value="ECO:0007669"/>
    <property type="project" value="UniProtKB-KW"/>
</dbReference>
<dbReference type="RefSeq" id="WP_170063993.1">
    <property type="nucleotide sequence ID" value="NZ_PVEO01000004.1"/>
</dbReference>
<dbReference type="GO" id="GO:0005829">
    <property type="term" value="C:cytosol"/>
    <property type="evidence" value="ECO:0007669"/>
    <property type="project" value="TreeGrafter"/>
</dbReference>
<dbReference type="EMBL" id="PVEO01000004">
    <property type="protein sequence ID" value="PQV48814.1"/>
    <property type="molecule type" value="Genomic_DNA"/>
</dbReference>
<dbReference type="PRINTS" id="PR00862">
    <property type="entry name" value="PROLIGOPTASE"/>
</dbReference>
<dbReference type="GO" id="GO:0004252">
    <property type="term" value="F:serine-type endopeptidase activity"/>
    <property type="evidence" value="ECO:0007669"/>
    <property type="project" value="InterPro"/>
</dbReference>
<dbReference type="PANTHER" id="PTHR42881">
    <property type="entry name" value="PROLYL ENDOPEPTIDASE"/>
    <property type="match status" value="1"/>
</dbReference>
<evidence type="ECO:0000259" key="5">
    <source>
        <dbReference type="Pfam" id="PF02897"/>
    </source>
</evidence>
<evidence type="ECO:0000256" key="3">
    <source>
        <dbReference type="ARBA" id="ARBA00022825"/>
    </source>
</evidence>
<evidence type="ECO:0000259" key="4">
    <source>
        <dbReference type="Pfam" id="PF00326"/>
    </source>
</evidence>
<dbReference type="SUPFAM" id="SSF50993">
    <property type="entry name" value="Peptidase/esterase 'gauge' domain"/>
    <property type="match status" value="1"/>
</dbReference>
<sequence>MKHVFLVFCFTIVFNCTGKKEVNAYQNYPFIEKVSVRDTCFGNVIGDSYRNIENLQDTVVINWFEAQDAHTEKFLGQFINQERISDQIKSYYFNKEQAVSSVKYTNFGSVFFLKADIKNSIEKLYYRKNKNAEDVLLFDPRVFKKNLNREYTINYIQPSWDGQYVVVSLNYDGLKSSDIIIVNVKSQEVLPEVISNTAPDIYLGISWLPDSSGFLYLYIPILDYNDENYMLNSSTVLHKLGDNPNKRRIVFSSKSKPEITEEDLPIAKILSPKDKYLIGYKASVENYWSAFYADINDLDKEVIHWKPLYSSNEKVYADYGYFIKDKFFYISGKEADNRNISSFDIIKDVLPSPTVLVPEKEDEVISSLQITSNSLYYTTSKYGVESFLYEYKDNQVSKLKLPHASGAINIYSSSNENFNLYLGIDGWTVDYKRYIFDGSQFQLDPLSNHQSYPEFEALEVKEIQIISHDGAEVPVSLIYRKDIKMDGTSPVLLYTYGAYGESITPYFSPIYLNWVLNGGVFVVPHIRGGGEKGDSWHKAGMKSNKSNSWKDIIACTEYLIEQKYTSKEKTVLYSSSAGTVSTGMAMVERPDLFSVFIAVVPMLNPLRSEARANNASNYLEYGTIKDSIECMSLIKMDPYVNLQPNTTYPASLIIASFNDARIDAWIPGKFAAKLQESSNSGAPVFLDIIYDAGHGGGDTMEEQIEEYARVFAFAYWQTNHSLK</sequence>
<evidence type="ECO:0000256" key="1">
    <source>
        <dbReference type="ARBA" id="ARBA00022670"/>
    </source>
</evidence>
<protein>
    <submittedName>
        <fullName evidence="6">Oligopeptidase B</fullName>
    </submittedName>
</protein>